<proteinExistence type="predicted"/>
<gene>
    <name evidence="2" type="ORF">B0H64DRAFT_377849</name>
</gene>
<reference evidence="2" key="2">
    <citation type="submission" date="2023-06" db="EMBL/GenBank/DDBJ databases">
        <authorList>
            <consortium name="Lawrence Berkeley National Laboratory"/>
            <person name="Haridas S."/>
            <person name="Hensen N."/>
            <person name="Bonometti L."/>
            <person name="Westerberg I."/>
            <person name="Brannstrom I.O."/>
            <person name="Guillou S."/>
            <person name="Cros-Aarteil S."/>
            <person name="Calhoun S."/>
            <person name="Kuo A."/>
            <person name="Mondo S."/>
            <person name="Pangilinan J."/>
            <person name="Riley R."/>
            <person name="Labutti K."/>
            <person name="Andreopoulos B."/>
            <person name="Lipzen A."/>
            <person name="Chen C."/>
            <person name="Yanf M."/>
            <person name="Daum C."/>
            <person name="Ng V."/>
            <person name="Clum A."/>
            <person name="Steindorff A."/>
            <person name="Ohm R."/>
            <person name="Martin F."/>
            <person name="Silar P."/>
            <person name="Natvig D."/>
            <person name="Lalanne C."/>
            <person name="Gautier V."/>
            <person name="Ament-Velasquez S.L."/>
            <person name="Kruys A."/>
            <person name="Hutchinson M.I."/>
            <person name="Powell A.J."/>
            <person name="Barry K."/>
            <person name="Miller A.N."/>
            <person name="Grigoriev I.V."/>
            <person name="Debuchy R."/>
            <person name="Gladieux P."/>
            <person name="Thoren M.H."/>
            <person name="Johannesson H."/>
        </authorList>
    </citation>
    <scope>NUCLEOTIDE SEQUENCE</scope>
    <source>
        <strain evidence="2">CBS 168.71</strain>
    </source>
</reference>
<evidence type="ECO:0000313" key="3">
    <source>
        <dbReference type="Proteomes" id="UP001278766"/>
    </source>
</evidence>
<name>A0AAE0LNK4_9PEZI</name>
<reference evidence="2" key="1">
    <citation type="journal article" date="2023" name="Mol. Phylogenet. Evol.">
        <title>Genome-scale phylogeny and comparative genomics of the fungal order Sordariales.</title>
        <authorList>
            <person name="Hensen N."/>
            <person name="Bonometti L."/>
            <person name="Westerberg I."/>
            <person name="Brannstrom I.O."/>
            <person name="Guillou S."/>
            <person name="Cros-Aarteil S."/>
            <person name="Calhoun S."/>
            <person name="Haridas S."/>
            <person name="Kuo A."/>
            <person name="Mondo S."/>
            <person name="Pangilinan J."/>
            <person name="Riley R."/>
            <person name="LaButti K."/>
            <person name="Andreopoulos B."/>
            <person name="Lipzen A."/>
            <person name="Chen C."/>
            <person name="Yan M."/>
            <person name="Daum C."/>
            <person name="Ng V."/>
            <person name="Clum A."/>
            <person name="Steindorff A."/>
            <person name="Ohm R.A."/>
            <person name="Martin F."/>
            <person name="Silar P."/>
            <person name="Natvig D.O."/>
            <person name="Lalanne C."/>
            <person name="Gautier V."/>
            <person name="Ament-Velasquez S.L."/>
            <person name="Kruys A."/>
            <person name="Hutchinson M.I."/>
            <person name="Powell A.J."/>
            <person name="Barry K."/>
            <person name="Miller A.N."/>
            <person name="Grigoriev I.V."/>
            <person name="Debuchy R."/>
            <person name="Gladieux P."/>
            <person name="Hiltunen Thoren M."/>
            <person name="Johannesson H."/>
        </authorList>
    </citation>
    <scope>NUCLEOTIDE SEQUENCE</scope>
    <source>
        <strain evidence="2">CBS 168.71</strain>
    </source>
</reference>
<dbReference type="GeneID" id="87839493"/>
<feature type="domain" description="Heterokaryon incompatibility" evidence="1">
    <location>
        <begin position="58"/>
        <end position="127"/>
    </location>
</feature>
<evidence type="ECO:0000313" key="2">
    <source>
        <dbReference type="EMBL" id="KAK3291677.1"/>
    </source>
</evidence>
<dbReference type="RefSeq" id="XP_062655191.1">
    <property type="nucleotide sequence ID" value="XM_062802545.1"/>
</dbReference>
<dbReference type="Pfam" id="PF06985">
    <property type="entry name" value="HET"/>
    <property type="match status" value="1"/>
</dbReference>
<accession>A0AAE0LNK4</accession>
<dbReference type="InterPro" id="IPR010730">
    <property type="entry name" value="HET"/>
</dbReference>
<keyword evidence="3" id="KW-1185">Reference proteome</keyword>
<organism evidence="2 3">
    <name type="scientific">Chaetomium fimeti</name>
    <dbReference type="NCBI Taxonomy" id="1854472"/>
    <lineage>
        <taxon>Eukaryota</taxon>
        <taxon>Fungi</taxon>
        <taxon>Dikarya</taxon>
        <taxon>Ascomycota</taxon>
        <taxon>Pezizomycotina</taxon>
        <taxon>Sordariomycetes</taxon>
        <taxon>Sordariomycetidae</taxon>
        <taxon>Sordariales</taxon>
        <taxon>Chaetomiaceae</taxon>
        <taxon>Chaetomium</taxon>
    </lineage>
</organism>
<dbReference type="PANTHER" id="PTHR33112">
    <property type="entry name" value="DOMAIN PROTEIN, PUTATIVE-RELATED"/>
    <property type="match status" value="1"/>
</dbReference>
<dbReference type="PANTHER" id="PTHR33112:SF16">
    <property type="entry name" value="HETEROKARYON INCOMPATIBILITY DOMAIN-CONTAINING PROTEIN"/>
    <property type="match status" value="1"/>
</dbReference>
<sequence>MLSLFPPEEFTLAQLAHPAPSVARDRFVMQMSNFLASVPPVAPVDSIVSRWGNINRHKSKTVQDAIECVRRIDIGYLRVDALFVVQDDEDEKASETARMAAIYRDADVTITAALAPDEAEGFLHERACILAADDAGDAVPYLLFCCGDGPTILALSGYSSSPIPSPATPSCGADGPFRRARRPALLGSAAQPALKEDDWEREWEQIVEECSSRALSFSGDKLPALSAVASTFSAWCLGSYVAGVRVPWLVRLLLWRSPAQDQAVRMKDIAPSWSWESLSGSVAFVTQDFTLYHDRRNGNFSIPDSPWRVLTEQIEIMTCD</sequence>
<dbReference type="EMBL" id="JAUEPN010000009">
    <property type="protein sequence ID" value="KAK3291677.1"/>
    <property type="molecule type" value="Genomic_DNA"/>
</dbReference>
<dbReference type="AlphaFoldDB" id="A0AAE0LNK4"/>
<protein>
    <recommendedName>
        <fullName evidence="1">Heterokaryon incompatibility domain-containing protein</fullName>
    </recommendedName>
</protein>
<comment type="caution">
    <text evidence="2">The sequence shown here is derived from an EMBL/GenBank/DDBJ whole genome shotgun (WGS) entry which is preliminary data.</text>
</comment>
<dbReference type="Proteomes" id="UP001278766">
    <property type="component" value="Unassembled WGS sequence"/>
</dbReference>
<evidence type="ECO:0000259" key="1">
    <source>
        <dbReference type="Pfam" id="PF06985"/>
    </source>
</evidence>